<gene>
    <name evidence="2" type="ORF">GR206_34720</name>
</gene>
<dbReference type="Pfam" id="PF06661">
    <property type="entry name" value="VirE3"/>
    <property type="match status" value="1"/>
</dbReference>
<comment type="caution">
    <text evidence="2">The sequence shown here is derived from an EMBL/GenBank/DDBJ whole genome shotgun (WGS) entry which is preliminary data.</text>
</comment>
<proteinExistence type="predicted"/>
<evidence type="ECO:0000313" key="2">
    <source>
        <dbReference type="EMBL" id="NEH96074.1"/>
    </source>
</evidence>
<dbReference type="EMBL" id="WUEP01000066">
    <property type="protein sequence ID" value="NEH96074.1"/>
    <property type="molecule type" value="Genomic_DNA"/>
</dbReference>
<dbReference type="RefSeq" id="WP_163883701.1">
    <property type="nucleotide sequence ID" value="NZ_WUEP01000066.1"/>
</dbReference>
<feature type="region of interest" description="Disordered" evidence="1">
    <location>
        <begin position="1"/>
        <end position="29"/>
    </location>
</feature>
<dbReference type="Proteomes" id="UP000468864">
    <property type="component" value="Unassembled WGS sequence"/>
</dbReference>
<name>A0A6N9ZRB5_9HYPH</name>
<organism evidence="2 3">
    <name type="scientific">Rhizobium laguerreae</name>
    <dbReference type="NCBI Taxonomy" id="1076926"/>
    <lineage>
        <taxon>Bacteria</taxon>
        <taxon>Pseudomonadati</taxon>
        <taxon>Pseudomonadota</taxon>
        <taxon>Alphaproteobacteria</taxon>
        <taxon>Hyphomicrobiales</taxon>
        <taxon>Rhizobiaceae</taxon>
        <taxon>Rhizobium/Agrobacterium group</taxon>
        <taxon>Rhizobium</taxon>
    </lineage>
</organism>
<feature type="compositionally biased region" description="Basic and acidic residues" evidence="1">
    <location>
        <begin position="531"/>
        <end position="542"/>
    </location>
</feature>
<dbReference type="AlphaFoldDB" id="A0A6N9ZRB5"/>
<feature type="region of interest" description="Disordered" evidence="1">
    <location>
        <begin position="378"/>
        <end position="421"/>
    </location>
</feature>
<evidence type="ECO:0000256" key="1">
    <source>
        <dbReference type="SAM" id="MobiDB-lite"/>
    </source>
</evidence>
<dbReference type="InterPro" id="IPR009550">
    <property type="entry name" value="VirE3"/>
</dbReference>
<feature type="region of interest" description="Disordered" evidence="1">
    <location>
        <begin position="494"/>
        <end position="542"/>
    </location>
</feature>
<accession>A0A6N9ZRB5</accession>
<sequence length="542" mass="60853">MADIGKKPAKLLNPAYKQARSARREEEQRLRALETAQQARGITRELERPSRQKRYAKDIDIFDSVGEGYRGEVGYTLIGNKRLNIAKDGERTRKSGIVSRKTEVLRRDPDSGSLYISRLGKEGWRKKRNYEFDAKGELHSLSRERKDGSFRERWERDETGNLIRTSYFTNRLRDGRIFGSISEELSAPYESGPDNKKYRLLTRRKGSKTEVFERDEDANLELVGRKARGFREFSTKSRDGRTKETERKSLFGSKTYQSLLDVNGNEVGRNIRSHRRLLNKRSATFDEKTNQLTEAKHTVGKMYKSETRYLSNGMKVVSKKFFGVKLHTDLKKLTSDESKAFEMGAEEAAQHKEAWKNVVVTPPLPSSSMPKQLGSVVAQLDGGGGEAHATRAPSPSSSPSRTLTAEPPPSQTNPIASDERQLEQIGRDPIGTDAVQRDLNKQQPPIGKSKFDNVTFVDNANRRNARDANASSKESSNDNLARIRAAIARTQADGDAALPHNEPNPVAGVELQASNNQSSNDRRMAMILAAKRRDETAKSAGR</sequence>
<protein>
    <submittedName>
        <fullName evidence="2">Effector protein</fullName>
    </submittedName>
</protein>
<reference evidence="2 3" key="1">
    <citation type="submission" date="2019-12" db="EMBL/GenBank/DDBJ databases">
        <title>Rhizobium genotypes associated with high levels of biological nitrogen fixation by grain legumes in a temperate-maritime cropping system.</title>
        <authorList>
            <person name="Maluk M."/>
            <person name="Francesc Ferrando Molina F."/>
            <person name="Lopez Del Egido L."/>
            <person name="Lafos M."/>
            <person name="Langarica-Fuentes A."/>
            <person name="Gebre Yohannes G."/>
            <person name="Young M.W."/>
            <person name="Martin P."/>
            <person name="Gantlett R."/>
            <person name="Kenicer G."/>
            <person name="Hawes C."/>
            <person name="Begg G.S."/>
            <person name="Quilliam R.S."/>
            <person name="Squire G.R."/>
            <person name="Poole P.S."/>
            <person name="Young P.W."/>
            <person name="Iannetta P.M."/>
            <person name="James E.K."/>
        </authorList>
    </citation>
    <scope>NUCLEOTIDE SEQUENCE [LARGE SCALE GENOMIC DNA]</scope>
    <source>
        <strain evidence="2 3">JHI2449</strain>
    </source>
</reference>
<evidence type="ECO:0000313" key="3">
    <source>
        <dbReference type="Proteomes" id="UP000468864"/>
    </source>
</evidence>